<feature type="domain" description="Fibronectin type-III" evidence="1">
    <location>
        <begin position="83"/>
        <end position="181"/>
    </location>
</feature>
<sequence>MLQAKLLDAPLISVALSRCHTGCNLYESAISTSCQKVCLNAYQQTSHTSGHQSLGRDEIRNCVRGCLFALEKYSSQVQEELGELARPQLLISSLSHSSLTLKWDTRLVANVTFKVHKRMLDWDSGWHLHAFSKFLPNKRIELTGLQPYVTYKFKVVALISSLPKYIQESNETGRITTTAHGKPSTAPQIRYVTTPSPTVISLAWIPPRFTNNELLGYRIHVQAIGGEEGRLFLPEPH</sequence>
<dbReference type="InterPro" id="IPR036116">
    <property type="entry name" value="FN3_sf"/>
</dbReference>
<dbReference type="InterPro" id="IPR003961">
    <property type="entry name" value="FN3_dom"/>
</dbReference>
<protein>
    <submittedName>
        <fullName evidence="2">Tyrosine-protein kinase receptor</fullName>
    </submittedName>
</protein>
<feature type="domain" description="Fibronectin type-III" evidence="1">
    <location>
        <begin position="186"/>
        <end position="237"/>
    </location>
</feature>
<keyword evidence="3" id="KW-1185">Reference proteome</keyword>
<organism evidence="2 3">
    <name type="scientific">Plakobranchus ocellatus</name>
    <dbReference type="NCBI Taxonomy" id="259542"/>
    <lineage>
        <taxon>Eukaryota</taxon>
        <taxon>Metazoa</taxon>
        <taxon>Spiralia</taxon>
        <taxon>Lophotrochozoa</taxon>
        <taxon>Mollusca</taxon>
        <taxon>Gastropoda</taxon>
        <taxon>Heterobranchia</taxon>
        <taxon>Euthyneura</taxon>
        <taxon>Panpulmonata</taxon>
        <taxon>Sacoglossa</taxon>
        <taxon>Placobranchoidea</taxon>
        <taxon>Plakobranchidae</taxon>
        <taxon>Plakobranchus</taxon>
    </lineage>
</organism>
<dbReference type="AlphaFoldDB" id="A0AAV3ZSY7"/>
<dbReference type="SUPFAM" id="SSF49265">
    <property type="entry name" value="Fibronectin type III"/>
    <property type="match status" value="1"/>
</dbReference>
<dbReference type="CDD" id="cd00063">
    <property type="entry name" value="FN3"/>
    <property type="match status" value="1"/>
</dbReference>
<reference evidence="2 3" key="1">
    <citation type="journal article" date="2021" name="Elife">
        <title>Chloroplast acquisition without the gene transfer in kleptoplastic sea slugs, Plakobranchus ocellatus.</title>
        <authorList>
            <person name="Maeda T."/>
            <person name="Takahashi S."/>
            <person name="Yoshida T."/>
            <person name="Shimamura S."/>
            <person name="Takaki Y."/>
            <person name="Nagai Y."/>
            <person name="Toyoda A."/>
            <person name="Suzuki Y."/>
            <person name="Arimoto A."/>
            <person name="Ishii H."/>
            <person name="Satoh N."/>
            <person name="Nishiyama T."/>
            <person name="Hasebe M."/>
            <person name="Maruyama T."/>
            <person name="Minagawa J."/>
            <person name="Obokata J."/>
            <person name="Shigenobu S."/>
        </authorList>
    </citation>
    <scope>NUCLEOTIDE SEQUENCE [LARGE SCALE GENOMIC DNA]</scope>
</reference>
<keyword evidence="2" id="KW-0418">Kinase</keyword>
<dbReference type="GO" id="GO:0016301">
    <property type="term" value="F:kinase activity"/>
    <property type="evidence" value="ECO:0007669"/>
    <property type="project" value="UniProtKB-KW"/>
</dbReference>
<evidence type="ECO:0000313" key="3">
    <source>
        <dbReference type="Proteomes" id="UP000735302"/>
    </source>
</evidence>
<dbReference type="InterPro" id="IPR013783">
    <property type="entry name" value="Ig-like_fold"/>
</dbReference>
<dbReference type="Proteomes" id="UP000735302">
    <property type="component" value="Unassembled WGS sequence"/>
</dbReference>
<keyword evidence="2" id="KW-0808">Transferase</keyword>
<evidence type="ECO:0000313" key="2">
    <source>
        <dbReference type="EMBL" id="GFN97602.1"/>
    </source>
</evidence>
<accession>A0AAV3ZSY7</accession>
<dbReference type="PROSITE" id="PS50853">
    <property type="entry name" value="FN3"/>
    <property type="match status" value="2"/>
</dbReference>
<name>A0AAV3ZSY7_9GAST</name>
<dbReference type="EMBL" id="BLXT01002790">
    <property type="protein sequence ID" value="GFN97602.1"/>
    <property type="molecule type" value="Genomic_DNA"/>
</dbReference>
<gene>
    <name evidence="2" type="ORF">PoB_002410800</name>
</gene>
<keyword evidence="2" id="KW-0675">Receptor</keyword>
<feature type="non-terminal residue" evidence="2">
    <location>
        <position position="237"/>
    </location>
</feature>
<dbReference type="Gene3D" id="2.60.40.10">
    <property type="entry name" value="Immunoglobulins"/>
    <property type="match status" value="2"/>
</dbReference>
<evidence type="ECO:0000259" key="1">
    <source>
        <dbReference type="PROSITE" id="PS50853"/>
    </source>
</evidence>
<proteinExistence type="predicted"/>
<comment type="caution">
    <text evidence="2">The sequence shown here is derived from an EMBL/GenBank/DDBJ whole genome shotgun (WGS) entry which is preliminary data.</text>
</comment>